<sequence>MWYDTNVHTGRQENQLVGDYPTVLQSRLSILSVRTNCRRPSSDIEFSVHMLSGQPLDLFVTLLLDPDVVIEGGVLRPPYCSVVVTSFVNTR</sequence>
<evidence type="ECO:0000313" key="1">
    <source>
        <dbReference type="EMBL" id="AOW04401.1"/>
    </source>
</evidence>
<dbReference type="AlphaFoldDB" id="A0A1D8NFI7"/>
<dbReference type="VEuPathDB" id="FungiDB:YALI1_D26749g"/>
<proteinExistence type="predicted"/>
<accession>A0A1D8NFI7</accession>
<reference evidence="1 2" key="1">
    <citation type="journal article" date="2016" name="PLoS ONE">
        <title>Sequence Assembly of Yarrowia lipolytica Strain W29/CLIB89 Shows Transposable Element Diversity.</title>
        <authorList>
            <person name="Magnan C."/>
            <person name="Yu J."/>
            <person name="Chang I."/>
            <person name="Jahn E."/>
            <person name="Kanomata Y."/>
            <person name="Wu J."/>
            <person name="Zeller M."/>
            <person name="Oakes M."/>
            <person name="Baldi P."/>
            <person name="Sandmeyer S."/>
        </authorList>
    </citation>
    <scope>NUCLEOTIDE SEQUENCE [LARGE SCALE GENOMIC DNA]</scope>
    <source>
        <strain evidence="2">CLIB89(W29)</strain>
    </source>
</reference>
<evidence type="ECO:0000313" key="2">
    <source>
        <dbReference type="Proteomes" id="UP000182444"/>
    </source>
</evidence>
<gene>
    <name evidence="1" type="ORF">YALI1_D26749g</name>
</gene>
<dbReference type="Proteomes" id="UP000182444">
    <property type="component" value="Chromosome 1D"/>
</dbReference>
<dbReference type="EMBL" id="CP017556">
    <property type="protein sequence ID" value="AOW04401.1"/>
    <property type="molecule type" value="Genomic_DNA"/>
</dbReference>
<organism evidence="1 2">
    <name type="scientific">Yarrowia lipolytica</name>
    <name type="common">Candida lipolytica</name>
    <dbReference type="NCBI Taxonomy" id="4952"/>
    <lineage>
        <taxon>Eukaryota</taxon>
        <taxon>Fungi</taxon>
        <taxon>Dikarya</taxon>
        <taxon>Ascomycota</taxon>
        <taxon>Saccharomycotina</taxon>
        <taxon>Dipodascomycetes</taxon>
        <taxon>Dipodascales</taxon>
        <taxon>Dipodascales incertae sedis</taxon>
        <taxon>Yarrowia</taxon>
    </lineage>
</organism>
<name>A0A1D8NFI7_YARLL</name>
<dbReference type="GeneID" id="94583412"/>
<dbReference type="RefSeq" id="XP_068138900.1">
    <property type="nucleotide sequence ID" value="XM_068282799.1"/>
</dbReference>
<protein>
    <submittedName>
        <fullName evidence="1">Uncharacterized protein</fullName>
    </submittedName>
</protein>